<dbReference type="GO" id="GO:0005741">
    <property type="term" value="C:mitochondrial outer membrane"/>
    <property type="evidence" value="ECO:0007669"/>
    <property type="project" value="UniProtKB-SubCell"/>
</dbReference>
<keyword evidence="3" id="KW-0677">Repeat</keyword>
<keyword evidence="5 10" id="KW-0802">TPR repeat</keyword>
<feature type="repeat" description="TPR" evidence="10">
    <location>
        <begin position="510"/>
        <end position="543"/>
    </location>
</feature>
<feature type="repeat" description="TPR" evidence="10">
    <location>
        <begin position="441"/>
        <end position="474"/>
    </location>
</feature>
<evidence type="ECO:0000256" key="9">
    <source>
        <dbReference type="ARBA" id="ARBA00038030"/>
    </source>
</evidence>
<comment type="subcellular location">
    <subcellularLocation>
        <location evidence="1">Mitochondrion outer membrane</location>
        <topology evidence="1">Single-pass membrane protein</topology>
    </subcellularLocation>
</comment>
<sequence>MAAPSSVGSTGTSWSKWHVALIVGAPVAFGIGYWYLRQSGNAGSKEKRSLADRSKGGASSIAATSQISLDGTGTEDNAEIQSSESLLKKALGCKTVGNEHFKAGRYEDAIKSYNQAIEFCPKENTMDLATFYQNRAAAYEQLKMYKEVQEDCSHALELNPKYVKALQRRAKACELTQDLPQSLEDITAACILEGFQNQNTLLTADRILKELGKVHAKEAMANRKTIMPSKHFIKTYFSSFIEDPITNSIKNESDVAEADLRGFAQAQNAFKKLNFEEIVPACTEEIESDGDNKFKALVLRATFYLLMGDHVNALKDFETVISDESIDAKLRVNALIKRASLYMQLEQPDKSIEDFNQAARLDPSNSDVYHHRGQVHLLMEKVKEAMDDFKAAVSLNPNFPIAYVQKCYTDYRYAFQSHDMEKMQEVMKNFTLAVKKFPECSECYTLFAQVLCDQQEYEKADSYFRKAIEVEPENAAVYVHRGLLQLQWTGDVNKAIEFITQALKMDDRCEFGYETLGTIEVQRGNLKHAVDLFDKAIPLAKTELEMSHLFSLRNAAVAQASVAEKMGIPLTSATGP</sequence>
<feature type="transmembrane region" description="Helical" evidence="11">
    <location>
        <begin position="17"/>
        <end position="36"/>
    </location>
</feature>
<dbReference type="Proteomes" id="UP001378592">
    <property type="component" value="Unassembled WGS sequence"/>
</dbReference>
<keyword evidence="4" id="KW-1000">Mitochondrion outer membrane</keyword>
<dbReference type="EMBL" id="JAZDUA010000498">
    <property type="protein sequence ID" value="KAK7791785.1"/>
    <property type="molecule type" value="Genomic_DNA"/>
</dbReference>
<reference evidence="12 13" key="1">
    <citation type="submission" date="2024-03" db="EMBL/GenBank/DDBJ databases">
        <title>The genome assembly and annotation of the cricket Gryllus longicercus Weissman &amp; Gray.</title>
        <authorList>
            <person name="Szrajer S."/>
            <person name="Gray D."/>
            <person name="Ylla G."/>
        </authorList>
    </citation>
    <scope>NUCLEOTIDE SEQUENCE [LARGE SCALE GENOMIC DNA]</scope>
    <source>
        <strain evidence="12">DAG 2021-001</strain>
        <tissue evidence="12">Whole body minus gut</tissue>
    </source>
</reference>
<dbReference type="Pfam" id="PF07719">
    <property type="entry name" value="TPR_2"/>
    <property type="match status" value="1"/>
</dbReference>
<evidence type="ECO:0000256" key="1">
    <source>
        <dbReference type="ARBA" id="ARBA00004572"/>
    </source>
</evidence>
<dbReference type="GO" id="GO:0008320">
    <property type="term" value="F:protein transmembrane transporter activity"/>
    <property type="evidence" value="ECO:0007669"/>
    <property type="project" value="TreeGrafter"/>
</dbReference>
<dbReference type="InterPro" id="IPR011990">
    <property type="entry name" value="TPR-like_helical_dom_sf"/>
</dbReference>
<evidence type="ECO:0000256" key="5">
    <source>
        <dbReference type="ARBA" id="ARBA00022803"/>
    </source>
</evidence>
<dbReference type="PANTHER" id="PTHR46208:SF1">
    <property type="entry name" value="MITOCHONDRIAL IMPORT RECEPTOR SUBUNIT TOM70"/>
    <property type="match status" value="1"/>
</dbReference>
<dbReference type="Pfam" id="PF13181">
    <property type="entry name" value="TPR_8"/>
    <property type="match status" value="2"/>
</dbReference>
<dbReference type="GO" id="GO:0030943">
    <property type="term" value="F:mitochondrion targeting sequence binding"/>
    <property type="evidence" value="ECO:0007669"/>
    <property type="project" value="TreeGrafter"/>
</dbReference>
<dbReference type="GO" id="GO:0045039">
    <property type="term" value="P:protein insertion into mitochondrial inner membrane"/>
    <property type="evidence" value="ECO:0007669"/>
    <property type="project" value="TreeGrafter"/>
</dbReference>
<dbReference type="InterPro" id="IPR019734">
    <property type="entry name" value="TPR_rpt"/>
</dbReference>
<feature type="repeat" description="TPR" evidence="10">
    <location>
        <begin position="90"/>
        <end position="123"/>
    </location>
</feature>
<evidence type="ECO:0000313" key="13">
    <source>
        <dbReference type="Proteomes" id="UP001378592"/>
    </source>
</evidence>
<name>A0AAN9YYR5_9ORTH</name>
<evidence type="ECO:0000256" key="7">
    <source>
        <dbReference type="ARBA" id="ARBA00023128"/>
    </source>
</evidence>
<dbReference type="AlphaFoldDB" id="A0AAN9YYR5"/>
<feature type="repeat" description="TPR" evidence="10">
    <location>
        <begin position="366"/>
        <end position="399"/>
    </location>
</feature>
<comment type="similarity">
    <text evidence="9">Belongs to the Tom70 family.</text>
</comment>
<organism evidence="12 13">
    <name type="scientific">Gryllus longicercus</name>
    <dbReference type="NCBI Taxonomy" id="2509291"/>
    <lineage>
        <taxon>Eukaryota</taxon>
        <taxon>Metazoa</taxon>
        <taxon>Ecdysozoa</taxon>
        <taxon>Arthropoda</taxon>
        <taxon>Hexapoda</taxon>
        <taxon>Insecta</taxon>
        <taxon>Pterygota</taxon>
        <taxon>Neoptera</taxon>
        <taxon>Polyneoptera</taxon>
        <taxon>Orthoptera</taxon>
        <taxon>Ensifera</taxon>
        <taxon>Gryllidea</taxon>
        <taxon>Grylloidea</taxon>
        <taxon>Gryllidae</taxon>
        <taxon>Gryllinae</taxon>
        <taxon>Gryllus</taxon>
    </lineage>
</organism>
<keyword evidence="13" id="KW-1185">Reference proteome</keyword>
<gene>
    <name evidence="12" type="ORF">R5R35_002618</name>
</gene>
<evidence type="ECO:0000256" key="2">
    <source>
        <dbReference type="ARBA" id="ARBA00022692"/>
    </source>
</evidence>
<dbReference type="Gene3D" id="1.25.40.10">
    <property type="entry name" value="Tetratricopeptide repeat domain"/>
    <property type="match status" value="2"/>
</dbReference>
<evidence type="ECO:0000256" key="6">
    <source>
        <dbReference type="ARBA" id="ARBA00022989"/>
    </source>
</evidence>
<proteinExistence type="inferred from homology"/>
<evidence type="ECO:0000256" key="8">
    <source>
        <dbReference type="ARBA" id="ARBA00023136"/>
    </source>
</evidence>
<keyword evidence="2 11" id="KW-0812">Transmembrane</keyword>
<dbReference type="Pfam" id="PF13414">
    <property type="entry name" value="TPR_11"/>
    <property type="match status" value="1"/>
</dbReference>
<comment type="caution">
    <text evidence="12">The sequence shown here is derived from an EMBL/GenBank/DDBJ whole genome shotgun (WGS) entry which is preliminary data.</text>
</comment>
<evidence type="ECO:0008006" key="14">
    <source>
        <dbReference type="Google" id="ProtNLM"/>
    </source>
</evidence>
<accession>A0AAN9YYR5</accession>
<keyword evidence="7" id="KW-0496">Mitochondrion</keyword>
<dbReference type="InterPro" id="IPR013105">
    <property type="entry name" value="TPR_2"/>
</dbReference>
<dbReference type="PROSITE" id="PS50005">
    <property type="entry name" value="TPR"/>
    <property type="match status" value="5"/>
</dbReference>
<dbReference type="PANTHER" id="PTHR46208">
    <property type="entry name" value="MITOCHONDRIAL IMPORT RECEPTOR SUBUNIT TOM70"/>
    <property type="match status" value="1"/>
</dbReference>
<feature type="repeat" description="TPR" evidence="10">
    <location>
        <begin position="332"/>
        <end position="365"/>
    </location>
</feature>
<evidence type="ECO:0000313" key="12">
    <source>
        <dbReference type="EMBL" id="KAK7791785.1"/>
    </source>
</evidence>
<evidence type="ECO:0000256" key="3">
    <source>
        <dbReference type="ARBA" id="ARBA00022737"/>
    </source>
</evidence>
<evidence type="ECO:0000256" key="10">
    <source>
        <dbReference type="PROSITE-ProRule" id="PRU00339"/>
    </source>
</evidence>
<evidence type="ECO:0000256" key="4">
    <source>
        <dbReference type="ARBA" id="ARBA00022787"/>
    </source>
</evidence>
<keyword evidence="8 11" id="KW-0472">Membrane</keyword>
<evidence type="ECO:0000256" key="11">
    <source>
        <dbReference type="SAM" id="Phobius"/>
    </source>
</evidence>
<dbReference type="SUPFAM" id="SSF48452">
    <property type="entry name" value="TPR-like"/>
    <property type="match status" value="1"/>
</dbReference>
<keyword evidence="6 11" id="KW-1133">Transmembrane helix</keyword>
<protein>
    <recommendedName>
        <fullName evidence="14">Mitochondrial import receptor subunit TOM70</fullName>
    </recommendedName>
</protein>
<dbReference type="GO" id="GO:0030150">
    <property type="term" value="P:protein import into mitochondrial matrix"/>
    <property type="evidence" value="ECO:0007669"/>
    <property type="project" value="TreeGrafter"/>
</dbReference>
<dbReference type="SMART" id="SM00028">
    <property type="entry name" value="TPR"/>
    <property type="match status" value="9"/>
</dbReference>